<dbReference type="AlphaFoldDB" id="A0A291QIT0"/>
<dbReference type="InterPro" id="IPR033932">
    <property type="entry name" value="YtcJ-like"/>
</dbReference>
<evidence type="ECO:0000313" key="3">
    <source>
        <dbReference type="Proteomes" id="UP000221011"/>
    </source>
</evidence>
<dbReference type="Gene3D" id="3.10.310.70">
    <property type="match status" value="1"/>
</dbReference>
<dbReference type="InterPro" id="IPR013108">
    <property type="entry name" value="Amidohydro_3"/>
</dbReference>
<dbReference type="KEGG" id="sfk:KY5_6450c"/>
<dbReference type="InterPro" id="IPR032466">
    <property type="entry name" value="Metal_Hydrolase"/>
</dbReference>
<dbReference type="Proteomes" id="UP000221011">
    <property type="component" value="Chromosome"/>
</dbReference>
<keyword evidence="3" id="KW-1185">Reference proteome</keyword>
<gene>
    <name evidence="2" type="ORF">KY5_6450c</name>
</gene>
<sequence length="570" mass="60470">MTDQYADQYADQHTDQYADTILTGGRVKTSSGWAEALTVRGGIIEVVGGREAALRRCGPGTRVIDLDGATVLPGLHDVHVHPIYAGIRERRCKVPQGSTLADTLRIVAEHASRAAPGAWVLGGQWDTFALGAVPDRTMLDAVVPDRPVLLEDTSGHSSWANSAALRLAGIGPGTPDPPGGVFERDAAGNPSGIQRETAADLLALSAPKPADEEVEAALEWSLGEMLSYGITSFTEAAVGFTAGPRAELRAYTGLAARGAVKQRVRLCLVWSPVDPLCEEVIANRNRYASRRVAPDCVKIFLDGVPTDSHTAAMIEPYENTVAGRDDEARRHGLLAIAPAVLDRAVTRFDRMGITVKFHAAGDAAVRAALGAVEAAREANGPGPCMHNVGHCTFVAKADIARAARIGATFEVSPYLWQPSPICSDIAAAVGPAAIERVWPVREMLEGRTLVVPGSDWCVVPSVNPWSAIETLVTRQRPGGGAESFGPSQAITLDQAFDLFTVNSARQEGMAHRVGRIEPGMLADVVVVDRNPFEVPITQVHATGVKMTFVEGELVFDADADSGRGAAERPS</sequence>
<reference evidence="2 3" key="1">
    <citation type="submission" date="2017-08" db="EMBL/GenBank/DDBJ databases">
        <title>Complete Genome Sequence of Streptomyces formicae KY5, the formicamycin producer.</title>
        <authorList>
            <person name="Holmes N.A."/>
            <person name="Devine R."/>
            <person name="Qin Z."/>
            <person name="Seipke R.F."/>
            <person name="Wilkinson B."/>
            <person name="Hutchings M.I."/>
        </authorList>
    </citation>
    <scope>NUCLEOTIDE SEQUENCE [LARGE SCALE GENOMIC DNA]</scope>
    <source>
        <strain evidence="2 3">KY5</strain>
    </source>
</reference>
<dbReference type="Pfam" id="PF07969">
    <property type="entry name" value="Amidohydro_3"/>
    <property type="match status" value="1"/>
</dbReference>
<dbReference type="CDD" id="cd01300">
    <property type="entry name" value="YtcJ_like"/>
    <property type="match status" value="1"/>
</dbReference>
<protein>
    <submittedName>
        <fullName evidence="2">Exoenzymes regulatory protein AepA</fullName>
    </submittedName>
</protein>
<dbReference type="GO" id="GO:0016810">
    <property type="term" value="F:hydrolase activity, acting on carbon-nitrogen (but not peptide) bonds"/>
    <property type="evidence" value="ECO:0007669"/>
    <property type="project" value="InterPro"/>
</dbReference>
<evidence type="ECO:0000313" key="2">
    <source>
        <dbReference type="EMBL" id="ATL31468.1"/>
    </source>
</evidence>
<dbReference type="SUPFAM" id="SSF51338">
    <property type="entry name" value="Composite domain of metallo-dependent hydrolases"/>
    <property type="match status" value="1"/>
</dbReference>
<dbReference type="InterPro" id="IPR011059">
    <property type="entry name" value="Metal-dep_hydrolase_composite"/>
</dbReference>
<organism evidence="2 3">
    <name type="scientific">Streptomyces formicae</name>
    <dbReference type="NCBI Taxonomy" id="1616117"/>
    <lineage>
        <taxon>Bacteria</taxon>
        <taxon>Bacillati</taxon>
        <taxon>Actinomycetota</taxon>
        <taxon>Actinomycetes</taxon>
        <taxon>Kitasatosporales</taxon>
        <taxon>Streptomycetaceae</taxon>
        <taxon>Streptomyces</taxon>
    </lineage>
</organism>
<dbReference type="Gene3D" id="3.20.20.140">
    <property type="entry name" value="Metal-dependent hydrolases"/>
    <property type="match status" value="1"/>
</dbReference>
<dbReference type="RefSeq" id="WP_098245592.1">
    <property type="nucleotide sequence ID" value="NZ_CP022685.1"/>
</dbReference>
<dbReference type="SUPFAM" id="SSF51556">
    <property type="entry name" value="Metallo-dependent hydrolases"/>
    <property type="match status" value="1"/>
</dbReference>
<dbReference type="EMBL" id="CP022685">
    <property type="protein sequence ID" value="ATL31468.1"/>
    <property type="molecule type" value="Genomic_DNA"/>
</dbReference>
<dbReference type="PANTHER" id="PTHR22642:SF2">
    <property type="entry name" value="PROTEIN LONG AFTER FAR-RED 3"/>
    <property type="match status" value="1"/>
</dbReference>
<dbReference type="PANTHER" id="PTHR22642">
    <property type="entry name" value="IMIDAZOLONEPROPIONASE"/>
    <property type="match status" value="1"/>
</dbReference>
<accession>A0A291QIT0</accession>
<evidence type="ECO:0000259" key="1">
    <source>
        <dbReference type="Pfam" id="PF07969"/>
    </source>
</evidence>
<dbReference type="Gene3D" id="2.30.40.10">
    <property type="entry name" value="Urease, subunit C, domain 1"/>
    <property type="match status" value="1"/>
</dbReference>
<name>A0A291QIT0_9ACTN</name>
<feature type="domain" description="Amidohydrolase 3" evidence="1">
    <location>
        <begin position="62"/>
        <end position="555"/>
    </location>
</feature>
<proteinExistence type="predicted"/>